<dbReference type="InterPro" id="IPR000873">
    <property type="entry name" value="AMP-dep_synth/lig_dom"/>
</dbReference>
<feature type="region of interest" description="Disordered" evidence="5">
    <location>
        <begin position="3115"/>
        <end position="3141"/>
    </location>
</feature>
<feature type="domain" description="Carrier" evidence="6">
    <location>
        <begin position="3140"/>
        <end position="3215"/>
    </location>
</feature>
<dbReference type="SUPFAM" id="SSF53474">
    <property type="entry name" value="alpha/beta-Hydrolases"/>
    <property type="match status" value="1"/>
</dbReference>
<dbReference type="InterPro" id="IPR042099">
    <property type="entry name" value="ANL_N_sf"/>
</dbReference>
<dbReference type="Gene3D" id="2.30.38.10">
    <property type="entry name" value="Luciferase, Domain 3"/>
    <property type="match status" value="1"/>
</dbReference>
<reference evidence="7" key="1">
    <citation type="submission" date="2021-04" db="EMBL/GenBank/DDBJ databases">
        <title>Genome based classification of Actinospica acidithermotolerans sp. nov., an actinobacterium isolated from an Indonesian hot spring.</title>
        <authorList>
            <person name="Kusuma A.B."/>
            <person name="Putra K.E."/>
            <person name="Nafisah S."/>
            <person name="Loh J."/>
            <person name="Nouioui I."/>
            <person name="Goodfellow M."/>
        </authorList>
    </citation>
    <scope>NUCLEOTIDE SEQUENCE</scope>
    <source>
        <strain evidence="7">CSCA 57</strain>
    </source>
</reference>
<dbReference type="Gene3D" id="3.30.559.10">
    <property type="entry name" value="Chloramphenicol acetyltransferase-like domain"/>
    <property type="match status" value="3"/>
</dbReference>
<evidence type="ECO:0000256" key="4">
    <source>
        <dbReference type="ARBA" id="ARBA00022553"/>
    </source>
</evidence>
<feature type="region of interest" description="Disordered" evidence="5">
    <location>
        <begin position="3364"/>
        <end position="3391"/>
    </location>
</feature>
<dbReference type="Gene3D" id="3.40.50.12780">
    <property type="entry name" value="N-terminal domain of ligase-like"/>
    <property type="match status" value="2"/>
</dbReference>
<dbReference type="Pfam" id="PF13193">
    <property type="entry name" value="AMP-binding_C"/>
    <property type="match status" value="3"/>
</dbReference>
<dbReference type="InterPro" id="IPR006162">
    <property type="entry name" value="Ppantetheine_attach_site"/>
</dbReference>
<dbReference type="GO" id="GO:0005829">
    <property type="term" value="C:cytosol"/>
    <property type="evidence" value="ECO:0007669"/>
    <property type="project" value="TreeGrafter"/>
</dbReference>
<feature type="compositionally biased region" description="Basic and acidic residues" evidence="5">
    <location>
        <begin position="3375"/>
        <end position="3389"/>
    </location>
</feature>
<dbReference type="CDD" id="cd05930">
    <property type="entry name" value="A_NRPS"/>
    <property type="match status" value="3"/>
</dbReference>
<comment type="cofactor">
    <cofactor evidence="1">
        <name>pantetheine 4'-phosphate</name>
        <dbReference type="ChEBI" id="CHEBI:47942"/>
    </cofactor>
</comment>
<accession>A0A941ER86</accession>
<dbReference type="FunFam" id="3.30.300.30:FF:000010">
    <property type="entry name" value="Enterobactin synthetase component F"/>
    <property type="match status" value="1"/>
</dbReference>
<dbReference type="GO" id="GO:0044550">
    <property type="term" value="P:secondary metabolite biosynthetic process"/>
    <property type="evidence" value="ECO:0007669"/>
    <property type="project" value="UniProtKB-ARBA"/>
</dbReference>
<feature type="region of interest" description="Disordered" evidence="5">
    <location>
        <begin position="1051"/>
        <end position="1077"/>
    </location>
</feature>
<dbReference type="SUPFAM" id="SSF52777">
    <property type="entry name" value="CoA-dependent acyltransferases"/>
    <property type="match status" value="6"/>
</dbReference>
<dbReference type="InterPro" id="IPR010071">
    <property type="entry name" value="AA_adenyl_dom"/>
</dbReference>
<dbReference type="Proteomes" id="UP000675781">
    <property type="component" value="Unassembled WGS sequence"/>
</dbReference>
<dbReference type="NCBIfam" id="NF003417">
    <property type="entry name" value="PRK04813.1"/>
    <property type="match status" value="4"/>
</dbReference>
<dbReference type="GO" id="GO:0031177">
    <property type="term" value="F:phosphopantetheine binding"/>
    <property type="evidence" value="ECO:0007669"/>
    <property type="project" value="InterPro"/>
</dbReference>
<dbReference type="PROSITE" id="PS00012">
    <property type="entry name" value="PHOSPHOPANTETHEINE"/>
    <property type="match status" value="2"/>
</dbReference>
<dbReference type="NCBIfam" id="TIGR01733">
    <property type="entry name" value="AA-adenyl-dom"/>
    <property type="match status" value="3"/>
</dbReference>
<evidence type="ECO:0000313" key="8">
    <source>
        <dbReference type="Proteomes" id="UP000675781"/>
    </source>
</evidence>
<dbReference type="InterPro" id="IPR009081">
    <property type="entry name" value="PP-bd_ACP"/>
</dbReference>
<dbReference type="Gene3D" id="3.30.300.30">
    <property type="match status" value="3"/>
</dbReference>
<dbReference type="Pfam" id="PF00668">
    <property type="entry name" value="Condensation"/>
    <property type="match status" value="3"/>
</dbReference>
<dbReference type="Pfam" id="PF00975">
    <property type="entry name" value="Thioesterase"/>
    <property type="match status" value="1"/>
</dbReference>
<dbReference type="InterPro" id="IPR025110">
    <property type="entry name" value="AMP-bd_C"/>
</dbReference>
<proteinExistence type="inferred from homology"/>
<dbReference type="Pfam" id="PF00501">
    <property type="entry name" value="AMP-binding"/>
    <property type="match status" value="3"/>
</dbReference>
<dbReference type="SMART" id="SM00824">
    <property type="entry name" value="PKS_TE"/>
    <property type="match status" value="1"/>
</dbReference>
<dbReference type="InterPro" id="IPR036736">
    <property type="entry name" value="ACP-like_sf"/>
</dbReference>
<dbReference type="InterPro" id="IPR029058">
    <property type="entry name" value="AB_hydrolase_fold"/>
</dbReference>
<dbReference type="CDD" id="cd19540">
    <property type="entry name" value="LCL_NRPS-like"/>
    <property type="match status" value="3"/>
</dbReference>
<dbReference type="FunFam" id="3.40.50.980:FF:000001">
    <property type="entry name" value="Non-ribosomal peptide synthetase"/>
    <property type="match status" value="1"/>
</dbReference>
<evidence type="ECO:0000256" key="1">
    <source>
        <dbReference type="ARBA" id="ARBA00001957"/>
    </source>
</evidence>
<evidence type="ECO:0000256" key="3">
    <source>
        <dbReference type="ARBA" id="ARBA00022450"/>
    </source>
</evidence>
<dbReference type="RefSeq" id="WP_212529553.1">
    <property type="nucleotide sequence ID" value="NZ_JAGSOG010000080.1"/>
</dbReference>
<dbReference type="Gene3D" id="1.10.1200.10">
    <property type="entry name" value="ACP-like"/>
    <property type="match status" value="2"/>
</dbReference>
<dbReference type="GO" id="GO:0003824">
    <property type="term" value="F:catalytic activity"/>
    <property type="evidence" value="ECO:0007669"/>
    <property type="project" value="InterPro"/>
</dbReference>
<dbReference type="InterPro" id="IPR045851">
    <property type="entry name" value="AMP-bd_C_sf"/>
</dbReference>
<dbReference type="Gene3D" id="3.40.50.980">
    <property type="match status" value="2"/>
</dbReference>
<dbReference type="SMART" id="SM00823">
    <property type="entry name" value="PKS_PP"/>
    <property type="match status" value="3"/>
</dbReference>
<dbReference type="GO" id="GO:0043041">
    <property type="term" value="P:amino acid activation for nonribosomal peptide biosynthetic process"/>
    <property type="evidence" value="ECO:0007669"/>
    <property type="project" value="TreeGrafter"/>
</dbReference>
<organism evidence="7 8">
    <name type="scientific">Actinospica durhamensis</name>
    <dbReference type="NCBI Taxonomy" id="1508375"/>
    <lineage>
        <taxon>Bacteria</taxon>
        <taxon>Bacillati</taxon>
        <taxon>Actinomycetota</taxon>
        <taxon>Actinomycetes</taxon>
        <taxon>Catenulisporales</taxon>
        <taxon>Actinospicaceae</taxon>
        <taxon>Actinospica</taxon>
    </lineage>
</organism>
<feature type="domain" description="Carrier" evidence="6">
    <location>
        <begin position="2077"/>
        <end position="2152"/>
    </location>
</feature>
<protein>
    <submittedName>
        <fullName evidence="7">Amino acid adenylation domain-containing protein</fullName>
    </submittedName>
</protein>
<evidence type="ECO:0000256" key="5">
    <source>
        <dbReference type="SAM" id="MobiDB-lite"/>
    </source>
</evidence>
<dbReference type="FunFam" id="1.10.1200.10:FF:000016">
    <property type="entry name" value="Non-ribosomal peptide synthase"/>
    <property type="match status" value="2"/>
</dbReference>
<dbReference type="EMBL" id="JAGSOG010000080">
    <property type="protein sequence ID" value="MBR7835038.1"/>
    <property type="molecule type" value="Genomic_DNA"/>
</dbReference>
<dbReference type="FunFam" id="1.10.1200.10:FF:000005">
    <property type="entry name" value="Nonribosomal peptide synthetase 1"/>
    <property type="match status" value="1"/>
</dbReference>
<dbReference type="InterPro" id="IPR023213">
    <property type="entry name" value="CAT-like_dom_sf"/>
</dbReference>
<dbReference type="PANTHER" id="PTHR45527:SF1">
    <property type="entry name" value="FATTY ACID SYNTHASE"/>
    <property type="match status" value="1"/>
</dbReference>
<dbReference type="Gene3D" id="3.30.559.30">
    <property type="entry name" value="Nonribosomal peptide synthetase, condensation domain"/>
    <property type="match status" value="3"/>
</dbReference>
<keyword evidence="3" id="KW-0596">Phosphopantetheine</keyword>
<comment type="caution">
    <text evidence="7">The sequence shown here is derived from an EMBL/GenBank/DDBJ whole genome shotgun (WGS) entry which is preliminary data.</text>
</comment>
<dbReference type="PANTHER" id="PTHR45527">
    <property type="entry name" value="NONRIBOSOMAL PEPTIDE SYNTHETASE"/>
    <property type="match status" value="1"/>
</dbReference>
<evidence type="ECO:0000313" key="7">
    <source>
        <dbReference type="EMBL" id="MBR7835038.1"/>
    </source>
</evidence>
<gene>
    <name evidence="7" type="ORF">KDL01_17315</name>
</gene>
<feature type="region of interest" description="Disordered" evidence="5">
    <location>
        <begin position="583"/>
        <end position="603"/>
    </location>
</feature>
<feature type="domain" description="Carrier" evidence="6">
    <location>
        <begin position="981"/>
        <end position="1056"/>
    </location>
</feature>
<dbReference type="SUPFAM" id="SSF56801">
    <property type="entry name" value="Acetyl-CoA synthetase-like"/>
    <property type="match status" value="3"/>
</dbReference>
<dbReference type="InterPro" id="IPR020802">
    <property type="entry name" value="TesA-like"/>
</dbReference>
<evidence type="ECO:0000259" key="6">
    <source>
        <dbReference type="PROSITE" id="PS50075"/>
    </source>
</evidence>
<comment type="similarity">
    <text evidence="2">Belongs to the ATP-dependent AMP-binding enzyme family.</text>
</comment>
<dbReference type="FunFam" id="2.30.38.10:FF:000001">
    <property type="entry name" value="Non-ribosomal peptide synthetase PvdI"/>
    <property type="match status" value="3"/>
</dbReference>
<dbReference type="GO" id="GO:0008610">
    <property type="term" value="P:lipid biosynthetic process"/>
    <property type="evidence" value="ECO:0007669"/>
    <property type="project" value="UniProtKB-ARBA"/>
</dbReference>
<keyword evidence="8" id="KW-1185">Reference proteome</keyword>
<dbReference type="PROSITE" id="PS50075">
    <property type="entry name" value="CARRIER"/>
    <property type="match status" value="3"/>
</dbReference>
<dbReference type="InterPro" id="IPR001242">
    <property type="entry name" value="Condensation_dom"/>
</dbReference>
<evidence type="ECO:0000256" key="2">
    <source>
        <dbReference type="ARBA" id="ARBA00006432"/>
    </source>
</evidence>
<dbReference type="InterPro" id="IPR020845">
    <property type="entry name" value="AMP-binding_CS"/>
</dbReference>
<dbReference type="SUPFAM" id="SSF47336">
    <property type="entry name" value="ACP-like"/>
    <property type="match status" value="3"/>
</dbReference>
<dbReference type="PROSITE" id="PS00455">
    <property type="entry name" value="AMP_BINDING"/>
    <property type="match status" value="3"/>
</dbReference>
<keyword evidence="4" id="KW-0597">Phosphoprotein</keyword>
<dbReference type="InterPro" id="IPR001031">
    <property type="entry name" value="Thioesterase"/>
</dbReference>
<dbReference type="Pfam" id="PF00550">
    <property type="entry name" value="PP-binding"/>
    <property type="match status" value="3"/>
</dbReference>
<feature type="compositionally biased region" description="Low complexity" evidence="5">
    <location>
        <begin position="1051"/>
        <end position="1070"/>
    </location>
</feature>
<dbReference type="Gene3D" id="3.40.50.1820">
    <property type="entry name" value="alpha/beta hydrolase"/>
    <property type="match status" value="1"/>
</dbReference>
<feature type="compositionally biased region" description="Low complexity" evidence="5">
    <location>
        <begin position="3127"/>
        <end position="3136"/>
    </location>
</feature>
<dbReference type="InterPro" id="IPR020806">
    <property type="entry name" value="PKS_PP-bd"/>
</dbReference>
<dbReference type="FunFam" id="3.40.50.12780:FF:000012">
    <property type="entry name" value="Non-ribosomal peptide synthetase"/>
    <property type="match status" value="1"/>
</dbReference>
<dbReference type="GO" id="GO:0072330">
    <property type="term" value="P:monocarboxylic acid biosynthetic process"/>
    <property type="evidence" value="ECO:0007669"/>
    <property type="project" value="UniProtKB-ARBA"/>
</dbReference>
<sequence length="3515" mass="376617">MIPLSHAQGRFWFIDQLAEASPVYNMPVAVRLRGPVDRACLHRALGDVVRRHESLRTVIADGPQGLEQRVLDAGAEPIALPVVEADAEGLAELLVAQSQVVADLRRELPLRAVLYALGEREHVLLLVIHHIAGDGWSLGPLFRDLSRAYAARLEGRTPDWDELPVQYADYALWQREVLGEESDPASLAAEQLRFWTKTLEGCPEELALPTDRPRPARPGHRGGLVPMRIDAATHRGLAALARRGGASMFMVLHAGLAVLLDKLGAGSDLPIGTAVAGRTDQAMDELIGFFVNTLVLRTDTGGDPDFEGLLARVRDADLAALDRQDLPFERLVAAINPARSAARHPLFQVMLLFQNRDAGELDLAGVHAELEVIDFGIAKFDLSLNLGEQFAADGAPAGLVGALQFNADLFERDTAERIAGYLRSLFEQVASDPRVPLSRLRLPGPKERAEVLALGRGPRREGRAPGIVELFESRCAERPEHPALAHAGGVLTYREANERANRLAHTLIAAGIAAEQVVALHLPRGPELALAMLAVLKSGAAYTVLDPAQPEARLAEVIAQCAPAVLVAEAAAAAEGTGWNGPVLGVAQPAGPSTDPSDRDRAVPAHPRHPAYLVFTSGSTGRPKGVIVEHASLADYLDSGARAYRGLGEHSLLHSSLAFDLPLTALYGTLAAGGTVHFAELDEAFTQLPAGTAPGFLKVTPSHLPLLAGAGAGARPAVAELMVAGEPLPAAALDRIRQEQPGLAVVNSYGPTEITVACTHYRLEPGAPLPERPVLPIGRPLPNTDVYVLGDDLEPRPRGVPGELYVAGAGLARGYASRPGATAERFVADPFGAPGERMYRTGDLARWNHRGELEFLGRADRQLKVRGYRVEPGEIEAALVRHRAVAQAAVVSLDPERDGALERDRAADGPRLVGYVVASAPDAADAPDPRELADHLRGLIPQYMVPDAFVVVDRLPLTANGKLDLRALPRPAAPRTSTARLARTAREELLCGLFAEVLGRDSVGPDEDFFKLDGHSLLAIRLIARIRAALGVGLQVRAFFEHPTPARLAAHLAGAGRPADAATGRPALGPRPRPRRLPLSSAQRRLWFLDRLHGPSPMYSTAHTLRWTGPVDPQALEAALGDVVARHEALRTRFLESDGEPWQIVRPAHEAEVALNPLRCGESELAALSAAVTDRTFDLAADLLIRARLFALDTGECVLLLVIHHIACDGWSSGPLLRDLEEAYAARKAGREPRWPALPLQYADYALWERDLLGTGEQEGGFGTRTAQYWTQALAGLPEELDLPYDRPRPAVPSGRGGTVAFEVPAQLHSRLRDLARESAVSLFMLVQAGLAASLSAHGAGSDIPLGTATAGRVDAELDDLVGFFANTVVLRTDTSGDPSFRDLLARVRQGDLAAFDHQDLPFEQIVELVNPARSAARHPLFQVLFAVHAAGGPQVRLDDARVQTAKVRAGTAKFDLSVTLAERPPDTADGRAAGLLGTVEYAADLFDEETVERFAARFVLLLDQAVADPDASLGRHGVLLPGEFDTVVRDWNDTAHALPSGLDLPELLRTQASRTPDECAVICEDDEHTYRELDERATRLARWLVGQGLGPEQRIGVMLPRTFDFVVCFAAVLASRAAYLPLDSTLPTGRISAIVADARPQLILTDSAGAARLRAALADEPGAGPVLVAVEGLEFPGLLAAASDPLGSPAAAEPSEPSTSSETSSAAAWAERIAAIVYTSGSTGKPKGVALPARTLLNLAHWQADFIPAAPGTRAAQFASAGFDVSLLELLAALTTGRTLVLVPQEVRLDPAALVRWLERRQVRELFAPNVVLSLLFEAAAQRPEGLGGLEVVVQSGERLVPGAAARRLFGGRTPRLRNGYGPSETHRAAAYRLPRDPADWPADVPIGRPIWNTRIHVLDRWLRPVPAGVAGEIYIAGSGLARGYLGRPGATAERFVPDPFSADGTRMYRTGDLARRRTDGQLVFLGRTDEQVKIRGFRIEPGEVEAILTRHPHVAQALVRVHAAEHGEQRLVCYVVPAESGIDPDELRAYLSATVPDYMVPAAFLPIDRIPLTANGKLDHRALPEPRFGGAAGRGPRDAREELLCRLFAEVLGAERVGIDDSFFHLGGHSLLVVRLAGRIAAELGIRPGVADLFDHPTVAGISALLERAAPAHPQLGRAARPERIPLSFAQHRLWFIDQLEGPNSLYNNSLCLRLSGDLDPQALRAALGDLIVRHEVLRTVIGESDGAPYQRVLTPADAQPPLRTLTVTADQVDAAVEHWAALPFRLAEDLPIRMVLLELAPTEHVLILTLHHIATDGGSSGPLWHDLTEAYSERRAARAPRWADLPVQYADYALWQRATLGTRAEPSADMRAQTEHWKHVLAGIPEQIELPTDRPRPAAQRHRGAMASIRLDPETHRRLLEVAHRADATVFMVLHAQVAALLSRLGAGADVVVGTPVAGRPDEALAPLVGFFVNTLVLRADLSGRPSLGELLARVRAADVAAFAHQDMPFERLVEELNPARSTARNPLFQVMLVMQSGEAEFTLPGLRTRPLARHGGTARFDLSFFCAERHTANGGPDGIEIRIEYDTDLFEPGSAEQLGRLLLRQAQTSAAAPDTELGALDLLDRAEHAHALDRAAGPVTPVPAGVLPDLFEAQAARTPDRPALHHRDSVLTYRDLNRRANRIAHALIARGLGPEDLVAVALPRSTDLVAALLGVLKAGAAYVPVDPGYPAERVGYMLADSGARLVLCAGGFPASDVEALDLRDLHLDDAPDPSVPGDPGDADRVRPLSPAHPAYVIYTSGSTGRPKGVAVEHRSVVDYLAFSASTYQGTAGLSLVPSSASFDLTVSGLFTPLVSGGSVRLAGLDGQQDEAWPDSSDTPVTFLKTTPSQLALLDALPERFSPERELVLGGEPLQAAAVRQWRERHPDAVVYNAYGPTEATVNATQYRIEPGHELAPGPVPIGRPMPNTRIHVLDRWLRPVPAGVAGEIYIAGSGLARGYLGRPGATAERFVPDPFSADGTRMYRTGDLARRRTDGQLVFLGRTDEQVKIRGFRIEPGEVEAILTRHPHVAQALVRALPDTRGDLRLVAYLIPSDPALDAAQVRRFAAARVPEHLVPTAYVQLAEFPLTPNGKLDHAGLPSPEPRAGAEAGAGEPDEPATPREILLAGIFAEVLGLDGVGVHEDFFRLGGHSLTAAELVGRIRTRLGAAIGIRDLFDTPTVAGLASRLDREVDRDAFAGVLPLRVRGDRPPLFCVHPGGGLAWCYAALLRGLSPDQPVYGLQAAGIAPGEAHAAGLEQMAADYLARIRRIQPHGPYHLMGWSFGALVAHAAAVSLQRQGEQVGLLCLVDGYPRSASPSDPRSAADERGAAVAVLLEALGLDPGPGGGSDPKQTSDDRSAQDAERRGQSVLRRVVDTLGAGEPGRVEAMLATLANNRRIADAHRPGLFHGPVLFVEAGLGRRPGAPSPAQAWGPHVDGEIRALTLESTHGQLLRPDPAARIGGLISARIAEHRAASTILPACTSRPDPSTGRQ</sequence>
<name>A0A941ER86_9ACTN</name>